<protein>
    <recommendedName>
        <fullName evidence="10">Globin domain-containing protein</fullName>
    </recommendedName>
</protein>
<dbReference type="GO" id="GO:0031720">
    <property type="term" value="F:haptoglobin binding"/>
    <property type="evidence" value="ECO:0007669"/>
    <property type="project" value="TreeGrafter"/>
</dbReference>
<keyword evidence="7" id="KW-0007">Acetylation</keyword>
<dbReference type="PANTHER" id="PTHR11442">
    <property type="entry name" value="HEMOGLOBIN FAMILY MEMBER"/>
    <property type="match status" value="1"/>
</dbReference>
<evidence type="ECO:0000256" key="1">
    <source>
        <dbReference type="ARBA" id="ARBA00003705"/>
    </source>
</evidence>
<dbReference type="PROSITE" id="PS01033">
    <property type="entry name" value="GLOBIN"/>
    <property type="match status" value="1"/>
</dbReference>
<evidence type="ECO:0000256" key="8">
    <source>
        <dbReference type="ARBA" id="ARBA00023004"/>
    </source>
</evidence>
<dbReference type="GO" id="GO:0046872">
    <property type="term" value="F:metal ion binding"/>
    <property type="evidence" value="ECO:0007669"/>
    <property type="project" value="UniProtKB-KW"/>
</dbReference>
<keyword evidence="4 9" id="KW-0349">Heme</keyword>
<dbReference type="Ensembl" id="ENSCCNT00000016479.1">
    <property type="protein sequence ID" value="ENSCCNP00000012549.1"/>
    <property type="gene ID" value="ENSCCNG00000013016.1"/>
</dbReference>
<dbReference type="InterPro" id="IPR000971">
    <property type="entry name" value="Globin"/>
</dbReference>
<evidence type="ECO:0000259" key="10">
    <source>
        <dbReference type="PROSITE" id="PS01033"/>
    </source>
</evidence>
<dbReference type="GO" id="GO:0005833">
    <property type="term" value="C:hemoglobin complex"/>
    <property type="evidence" value="ECO:0007669"/>
    <property type="project" value="InterPro"/>
</dbReference>
<evidence type="ECO:0000256" key="5">
    <source>
        <dbReference type="ARBA" id="ARBA00022621"/>
    </source>
</evidence>
<accession>A0A8C0WL15</accession>
<dbReference type="InterPro" id="IPR050056">
    <property type="entry name" value="Hemoglobin_oxygen_transport"/>
</dbReference>
<gene>
    <name evidence="11" type="primary">LOC109694081</name>
</gene>
<dbReference type="GO" id="GO:0019825">
    <property type="term" value="F:oxygen binding"/>
    <property type="evidence" value="ECO:0007669"/>
    <property type="project" value="InterPro"/>
</dbReference>
<dbReference type="SUPFAM" id="SSF46458">
    <property type="entry name" value="Globin-like"/>
    <property type="match status" value="2"/>
</dbReference>
<keyword evidence="6" id="KW-0479">Metal-binding</keyword>
<dbReference type="Gene3D" id="1.10.490.10">
    <property type="entry name" value="Globins"/>
    <property type="match status" value="3"/>
</dbReference>
<organism evidence="11">
    <name type="scientific">Castor canadensis</name>
    <name type="common">American beaver</name>
    <dbReference type="NCBI Taxonomy" id="51338"/>
    <lineage>
        <taxon>Eukaryota</taxon>
        <taxon>Metazoa</taxon>
        <taxon>Chordata</taxon>
        <taxon>Craniata</taxon>
        <taxon>Vertebrata</taxon>
        <taxon>Euteleostomi</taxon>
        <taxon>Mammalia</taxon>
        <taxon>Eutheria</taxon>
        <taxon>Euarchontoglires</taxon>
        <taxon>Glires</taxon>
        <taxon>Rodentia</taxon>
        <taxon>Castorimorpha</taxon>
        <taxon>Castoridae</taxon>
        <taxon>Castor</taxon>
    </lineage>
</organism>
<dbReference type="InterPro" id="IPR002337">
    <property type="entry name" value="Hemoglobin_b"/>
</dbReference>
<proteinExistence type="inferred from homology"/>
<dbReference type="InterPro" id="IPR012292">
    <property type="entry name" value="Globin/Proto"/>
</dbReference>
<comment type="function">
    <text evidence="1">Involved in oxygen transport from the lung to the various peripheral tissues.</text>
</comment>
<dbReference type="AlphaFoldDB" id="A0A8C0WL15"/>
<reference evidence="11" key="1">
    <citation type="submission" date="2023-09" db="UniProtKB">
        <authorList>
            <consortium name="Ensembl"/>
        </authorList>
    </citation>
    <scope>IDENTIFICATION</scope>
</reference>
<dbReference type="PANTHER" id="PTHR11442:SF42">
    <property type="entry name" value="HEMOGLOBIN SUBUNIT BETA"/>
    <property type="match status" value="1"/>
</dbReference>
<keyword evidence="5 9" id="KW-0561">Oxygen transport</keyword>
<feature type="domain" description="Globin" evidence="10">
    <location>
        <begin position="3"/>
        <end position="161"/>
    </location>
</feature>
<sequence length="161" mass="17867">MVHLSSAEAGKIQGVWDKVNIEEIGGEALARLLIVYPWTQSEGLKHLDNLKGTFSSLSELHCDKLHVDPENFKLLGNEIVIVLNSFSEGLKHLDNLKGTFSSLSELHCDKLHVDPENFKLLGNEIVIVLSRHFGKDFTIETQAAFQKVVAGVANALAHKYH</sequence>
<dbReference type="GO" id="GO:0031838">
    <property type="term" value="C:haptoglobin-hemoglobin complex"/>
    <property type="evidence" value="ECO:0007669"/>
    <property type="project" value="TreeGrafter"/>
</dbReference>
<name>A0A8C0WL15_CASCN</name>
<dbReference type="GO" id="GO:0072562">
    <property type="term" value="C:blood microparticle"/>
    <property type="evidence" value="ECO:0007669"/>
    <property type="project" value="TreeGrafter"/>
</dbReference>
<evidence type="ECO:0000313" key="11">
    <source>
        <dbReference type="Ensembl" id="ENSCCNP00000012549.1"/>
    </source>
</evidence>
<comment type="similarity">
    <text evidence="2 9">Belongs to the globin family.</text>
</comment>
<evidence type="ECO:0000256" key="2">
    <source>
        <dbReference type="ARBA" id="ARBA00008705"/>
    </source>
</evidence>
<keyword evidence="8" id="KW-0408">Iron</keyword>
<evidence type="ECO:0000256" key="7">
    <source>
        <dbReference type="ARBA" id="ARBA00022990"/>
    </source>
</evidence>
<dbReference type="PRINTS" id="PR00814">
    <property type="entry name" value="BETAHAEM"/>
</dbReference>
<dbReference type="InterPro" id="IPR009050">
    <property type="entry name" value="Globin-like_sf"/>
</dbReference>
<dbReference type="Pfam" id="PF00042">
    <property type="entry name" value="Globin"/>
    <property type="match status" value="1"/>
</dbReference>
<evidence type="ECO:0000256" key="3">
    <source>
        <dbReference type="ARBA" id="ARBA00022448"/>
    </source>
</evidence>
<dbReference type="GO" id="GO:0005344">
    <property type="term" value="F:oxygen carrier activity"/>
    <property type="evidence" value="ECO:0007669"/>
    <property type="project" value="UniProtKB-KW"/>
</dbReference>
<evidence type="ECO:0000256" key="4">
    <source>
        <dbReference type="ARBA" id="ARBA00022617"/>
    </source>
</evidence>
<dbReference type="GO" id="GO:0020037">
    <property type="term" value="F:heme binding"/>
    <property type="evidence" value="ECO:0007669"/>
    <property type="project" value="InterPro"/>
</dbReference>
<dbReference type="GO" id="GO:0043177">
    <property type="term" value="F:organic acid binding"/>
    <property type="evidence" value="ECO:0007669"/>
    <property type="project" value="TreeGrafter"/>
</dbReference>
<dbReference type="GO" id="GO:0004601">
    <property type="term" value="F:peroxidase activity"/>
    <property type="evidence" value="ECO:0007669"/>
    <property type="project" value="TreeGrafter"/>
</dbReference>
<dbReference type="GO" id="GO:0031721">
    <property type="term" value="F:hemoglobin alpha binding"/>
    <property type="evidence" value="ECO:0007669"/>
    <property type="project" value="TreeGrafter"/>
</dbReference>
<evidence type="ECO:0000256" key="6">
    <source>
        <dbReference type="ARBA" id="ARBA00022723"/>
    </source>
</evidence>
<dbReference type="GO" id="GO:0042744">
    <property type="term" value="P:hydrogen peroxide catabolic process"/>
    <property type="evidence" value="ECO:0007669"/>
    <property type="project" value="TreeGrafter"/>
</dbReference>
<evidence type="ECO:0000256" key="9">
    <source>
        <dbReference type="RuleBase" id="RU000356"/>
    </source>
</evidence>
<keyword evidence="3 9" id="KW-0813">Transport</keyword>